<dbReference type="InterPro" id="IPR045155">
    <property type="entry name" value="Beta-lactam_cat"/>
</dbReference>
<dbReference type="PANTHER" id="PTHR35333:SF3">
    <property type="entry name" value="BETA-LACTAMASE-TYPE TRANSPEPTIDASE FOLD CONTAINING PROTEIN"/>
    <property type="match status" value="1"/>
</dbReference>
<dbReference type="InterPro" id="IPR012338">
    <property type="entry name" value="Beta-lactam/transpept-like"/>
</dbReference>
<dbReference type="InterPro" id="IPR006311">
    <property type="entry name" value="TAT_signal"/>
</dbReference>
<gene>
    <name evidence="4" type="ORF">HEB94_005880</name>
</gene>
<feature type="domain" description="Beta-lactamase class A catalytic" evidence="3">
    <location>
        <begin position="72"/>
        <end position="288"/>
    </location>
</feature>
<dbReference type="PRINTS" id="PR00118">
    <property type="entry name" value="BLACTAMASEA"/>
</dbReference>
<proteinExistence type="predicted"/>
<protein>
    <recommendedName>
        <fullName evidence="1">Beta-lactamase</fullName>
    </recommendedName>
    <alternativeName>
        <fullName evidence="2">Penicillinase</fullName>
    </alternativeName>
</protein>
<dbReference type="RefSeq" id="WP_192752689.1">
    <property type="nucleotide sequence ID" value="NZ_JADBEM010000001.1"/>
</dbReference>
<dbReference type="Proteomes" id="UP000638648">
    <property type="component" value="Unassembled WGS sequence"/>
</dbReference>
<dbReference type="EMBL" id="JADBEM010000001">
    <property type="protein sequence ID" value="MBE1609032.1"/>
    <property type="molecule type" value="Genomic_DNA"/>
</dbReference>
<dbReference type="InterPro" id="IPR000871">
    <property type="entry name" value="Beta-lactam_class-A"/>
</dbReference>
<dbReference type="GO" id="GO:0030655">
    <property type="term" value="P:beta-lactam antibiotic catabolic process"/>
    <property type="evidence" value="ECO:0007669"/>
    <property type="project" value="InterPro"/>
</dbReference>
<dbReference type="PANTHER" id="PTHR35333">
    <property type="entry name" value="BETA-LACTAMASE"/>
    <property type="match status" value="1"/>
</dbReference>
<name>A0A927RAI5_9ACTN</name>
<keyword evidence="5" id="KW-1185">Reference proteome</keyword>
<dbReference type="GO" id="GO:0046677">
    <property type="term" value="P:response to antibiotic"/>
    <property type="evidence" value="ECO:0007669"/>
    <property type="project" value="InterPro"/>
</dbReference>
<organism evidence="4 5">
    <name type="scientific">Actinopolymorpha pittospori</name>
    <dbReference type="NCBI Taxonomy" id="648752"/>
    <lineage>
        <taxon>Bacteria</taxon>
        <taxon>Bacillati</taxon>
        <taxon>Actinomycetota</taxon>
        <taxon>Actinomycetes</taxon>
        <taxon>Propionibacteriales</taxon>
        <taxon>Actinopolymorphaceae</taxon>
        <taxon>Actinopolymorpha</taxon>
    </lineage>
</organism>
<dbReference type="PROSITE" id="PS51318">
    <property type="entry name" value="TAT"/>
    <property type="match status" value="1"/>
</dbReference>
<dbReference type="AlphaFoldDB" id="A0A927RAI5"/>
<accession>A0A927RAI5</accession>
<keyword evidence="4" id="KW-0378">Hydrolase</keyword>
<evidence type="ECO:0000256" key="1">
    <source>
        <dbReference type="ARBA" id="ARBA00018879"/>
    </source>
</evidence>
<evidence type="ECO:0000313" key="5">
    <source>
        <dbReference type="Proteomes" id="UP000638648"/>
    </source>
</evidence>
<evidence type="ECO:0000313" key="4">
    <source>
        <dbReference type="EMBL" id="MBE1609032.1"/>
    </source>
</evidence>
<evidence type="ECO:0000256" key="2">
    <source>
        <dbReference type="ARBA" id="ARBA00030171"/>
    </source>
</evidence>
<comment type="caution">
    <text evidence="4">The sequence shown here is derived from an EMBL/GenBank/DDBJ whole genome shotgun (WGS) entry which is preliminary data.</text>
</comment>
<reference evidence="4" key="1">
    <citation type="submission" date="2020-10" db="EMBL/GenBank/DDBJ databases">
        <title>Sequencing the genomes of 1000 actinobacteria strains.</title>
        <authorList>
            <person name="Klenk H.-P."/>
        </authorList>
    </citation>
    <scope>NUCLEOTIDE SEQUENCE</scope>
    <source>
        <strain evidence="4">DSM 45354</strain>
    </source>
</reference>
<dbReference type="GO" id="GO:0008800">
    <property type="term" value="F:beta-lactamase activity"/>
    <property type="evidence" value="ECO:0007669"/>
    <property type="project" value="InterPro"/>
</dbReference>
<dbReference type="Gene3D" id="3.40.710.10">
    <property type="entry name" value="DD-peptidase/beta-lactamase superfamily"/>
    <property type="match status" value="1"/>
</dbReference>
<dbReference type="SUPFAM" id="SSF56601">
    <property type="entry name" value="beta-lactamase/transpeptidase-like"/>
    <property type="match status" value="1"/>
</dbReference>
<dbReference type="Pfam" id="PF13354">
    <property type="entry name" value="Beta-lactamase2"/>
    <property type="match status" value="1"/>
</dbReference>
<evidence type="ECO:0000259" key="3">
    <source>
        <dbReference type="Pfam" id="PF13354"/>
    </source>
</evidence>
<dbReference type="NCBIfam" id="NF033103">
    <property type="entry name" value="bla_class_A"/>
    <property type="match status" value="1"/>
</dbReference>
<sequence>MPSTSPVSRRSLLKTGLAVTGVSVLVPGAAAVTDPPVATATPDPDLRRSVTPDPDVARGLRELEQRYAARVGVYARNVRTGETVRYRSGERFAMCSTFKGLLAAHVMRDYDHNGEYLERVLHYTEDDLVDWSVVTEHYVGIGMAVRDLCMAATSHSDNAATNVLLRATDGPRGFTRFCRSLGDAYTRLDRYEPDMSEGVPGDVRDTTTPEAIGRDYARLVLGDALKPFHRDQLVSWLKVNTTSGPRFRAGLPDDWVLGDKTGNGGYGTVNDIGIVWTPKGTTLVLSVMSTSEVEGVPADNGLIADTARLLAHTLAPGE</sequence>